<dbReference type="InterPro" id="IPR003960">
    <property type="entry name" value="ATPase_AAA_CS"/>
</dbReference>
<evidence type="ECO:0000256" key="4">
    <source>
        <dbReference type="SAM" id="MobiDB-lite"/>
    </source>
</evidence>
<dbReference type="EMBL" id="JAENHP010000004">
    <property type="protein sequence ID" value="MBM2617293.1"/>
    <property type="molecule type" value="Genomic_DNA"/>
</dbReference>
<dbReference type="InterPro" id="IPR009010">
    <property type="entry name" value="Asp_de-COase-like_dom_sf"/>
</dbReference>
<evidence type="ECO:0000259" key="5">
    <source>
        <dbReference type="SMART" id="SM00382"/>
    </source>
</evidence>
<dbReference type="InterPro" id="IPR027417">
    <property type="entry name" value="P-loop_NTPase"/>
</dbReference>
<gene>
    <name evidence="8" type="ORF">JIG36_17200</name>
</gene>
<dbReference type="SMART" id="SM01073">
    <property type="entry name" value="CDC48_N"/>
    <property type="match status" value="1"/>
</dbReference>
<feature type="region of interest" description="Disordered" evidence="4">
    <location>
        <begin position="186"/>
        <end position="208"/>
    </location>
</feature>
<keyword evidence="2 3" id="KW-0067">ATP-binding</keyword>
<dbReference type="Pfam" id="PF17862">
    <property type="entry name" value="AAA_lid_3"/>
    <property type="match status" value="2"/>
</dbReference>
<proteinExistence type="inferred from homology"/>
<dbReference type="Gene3D" id="2.40.40.20">
    <property type="match status" value="1"/>
</dbReference>
<dbReference type="Proteomes" id="UP000632138">
    <property type="component" value="Unassembled WGS sequence"/>
</dbReference>
<dbReference type="InterPro" id="IPR003959">
    <property type="entry name" value="ATPase_AAA_core"/>
</dbReference>
<dbReference type="SUPFAM" id="SSF50692">
    <property type="entry name" value="ADC-like"/>
    <property type="match status" value="1"/>
</dbReference>
<name>A0ABS2ABX6_9ACTN</name>
<keyword evidence="9" id="KW-1185">Reference proteome</keyword>
<sequence length="730" mass="76536">MTEELTLTVTLRPTGLDDRRGIVRLHPEVMTALSINAGDPVRLSATRTTSALAAKAQPGASREFLYADDLTLGNLGLRDGGRVTVARQPAVAARRVTLAGSADVVALVSPEMLRLALLGKVVSEGDNVSLRPQEVLPAGTPDVGQSLRNRLGYQWTTALLTVTEVTGSDGAVITMDTVVGWQDGPVSSPVPGPVTQPQAPAATDPEVPPLSIDDLPGMRSQAKELEELLDLGFNHKEVLEKLGTEVSLGVLISGPAGSGKSSLVRAVAAQVKARVLAVWAPEVAALTNTAAASRLRELAREARSGGSTVLLFSDVDALAPRDEPGPISVVLRQVVEETIRAGVAVVATTSRPESLDPSLRAPELLATQLAVPLPDAAMRREQLSVLTRSLQLAEDVRLDEIAGRTPGFVAADLGALAREAGVRAALRQKDGSVEKPTVAMADFEAALDVIRPTSMAESTLEVAAVTLDEVGDMVEVKQVLTESVLWPLTYPDTFARLGVSPPRGVLLYGPPGCGKTFLVKAIAGTGKANVLSVKGAELLSKWVGDSERAVRELFRRAREAAPTLVFLDEVDALAPTRGQGTDGGTADRVVAALLTELDGVEDLRNVVVIGATNRPDLIDPALLRPGRLERLVYVPPPDAEARAAILAASSKSVPLDEAVDLTALGAELEGFSAADCAALIRESALAAMRDSLEATTVTAGNVATARKRVRASLDPGQVAWLAAYAETHQP</sequence>
<dbReference type="InterPro" id="IPR003338">
    <property type="entry name" value="CDC4_N-term_subdom"/>
</dbReference>
<accession>A0ABS2ABX6</accession>
<evidence type="ECO:0000259" key="7">
    <source>
        <dbReference type="SMART" id="SM01073"/>
    </source>
</evidence>
<dbReference type="InterPro" id="IPR041569">
    <property type="entry name" value="AAA_lid_3"/>
</dbReference>
<dbReference type="RefSeq" id="WP_203377257.1">
    <property type="nucleotide sequence ID" value="NZ_JAENHP010000004.1"/>
</dbReference>
<dbReference type="PROSITE" id="PS00674">
    <property type="entry name" value="AAA"/>
    <property type="match status" value="1"/>
</dbReference>
<dbReference type="InterPro" id="IPR004201">
    <property type="entry name" value="Cdc48_dom2"/>
</dbReference>
<feature type="domain" description="AAA+ ATPase" evidence="5">
    <location>
        <begin position="501"/>
        <end position="638"/>
    </location>
</feature>
<dbReference type="InterPro" id="IPR050168">
    <property type="entry name" value="AAA_ATPase_domain"/>
</dbReference>
<protein>
    <submittedName>
        <fullName evidence="8">AAA family ATPase</fullName>
    </submittedName>
</protein>
<dbReference type="Gene3D" id="1.10.8.60">
    <property type="match status" value="2"/>
</dbReference>
<evidence type="ECO:0000256" key="2">
    <source>
        <dbReference type="ARBA" id="ARBA00022840"/>
    </source>
</evidence>
<comment type="similarity">
    <text evidence="3">Belongs to the AAA ATPase family.</text>
</comment>
<organism evidence="8 9">
    <name type="scientific">Paractinoplanes ovalisporus</name>
    <dbReference type="NCBI Taxonomy" id="2810368"/>
    <lineage>
        <taxon>Bacteria</taxon>
        <taxon>Bacillati</taxon>
        <taxon>Actinomycetota</taxon>
        <taxon>Actinomycetes</taxon>
        <taxon>Micromonosporales</taxon>
        <taxon>Micromonosporaceae</taxon>
        <taxon>Paractinoplanes</taxon>
    </lineage>
</organism>
<dbReference type="CDD" id="cd19511">
    <property type="entry name" value="RecA-like_CDC48_r2-like"/>
    <property type="match status" value="1"/>
</dbReference>
<dbReference type="InterPro" id="IPR003593">
    <property type="entry name" value="AAA+_ATPase"/>
</dbReference>
<evidence type="ECO:0000313" key="8">
    <source>
        <dbReference type="EMBL" id="MBM2617293.1"/>
    </source>
</evidence>
<keyword evidence="1 3" id="KW-0547">Nucleotide-binding</keyword>
<reference evidence="8 9" key="1">
    <citation type="submission" date="2021-01" db="EMBL/GenBank/DDBJ databases">
        <title>Actinoplanes sp. nov. LDG1-06 isolated from lichen.</title>
        <authorList>
            <person name="Saeng-In P."/>
            <person name="Phongsopitanun W."/>
            <person name="Kanchanasin P."/>
            <person name="Yuki M."/>
            <person name="Kudo T."/>
            <person name="Ohkuma M."/>
            <person name="Tanasupawat S."/>
        </authorList>
    </citation>
    <scope>NUCLEOTIDE SEQUENCE [LARGE SCALE GENOMIC DNA]</scope>
    <source>
        <strain evidence="8 9">LDG1-06</strain>
    </source>
</reference>
<dbReference type="SMART" id="SM00382">
    <property type="entry name" value="AAA"/>
    <property type="match status" value="2"/>
</dbReference>
<dbReference type="Gene3D" id="3.40.50.300">
    <property type="entry name" value="P-loop containing nucleotide triphosphate hydrolases"/>
    <property type="match status" value="2"/>
</dbReference>
<dbReference type="Pfam" id="PF00004">
    <property type="entry name" value="AAA"/>
    <property type="match status" value="2"/>
</dbReference>
<feature type="domain" description="CDC48" evidence="6">
    <location>
        <begin position="106"/>
        <end position="188"/>
    </location>
</feature>
<dbReference type="PANTHER" id="PTHR23077">
    <property type="entry name" value="AAA-FAMILY ATPASE"/>
    <property type="match status" value="1"/>
</dbReference>
<dbReference type="SMART" id="SM01072">
    <property type="entry name" value="CDC48_2"/>
    <property type="match status" value="1"/>
</dbReference>
<feature type="domain" description="CDC48 N-terminal subdomain" evidence="7">
    <location>
        <begin position="6"/>
        <end position="90"/>
    </location>
</feature>
<evidence type="ECO:0000256" key="3">
    <source>
        <dbReference type="RuleBase" id="RU003651"/>
    </source>
</evidence>
<comment type="caution">
    <text evidence="8">The sequence shown here is derived from an EMBL/GenBank/DDBJ whole genome shotgun (WGS) entry which is preliminary data.</text>
</comment>
<feature type="domain" description="AAA+ ATPase" evidence="5">
    <location>
        <begin position="246"/>
        <end position="375"/>
    </location>
</feature>
<evidence type="ECO:0000313" key="9">
    <source>
        <dbReference type="Proteomes" id="UP000632138"/>
    </source>
</evidence>
<evidence type="ECO:0000256" key="1">
    <source>
        <dbReference type="ARBA" id="ARBA00022741"/>
    </source>
</evidence>
<dbReference type="PANTHER" id="PTHR23077:SF171">
    <property type="entry name" value="NUCLEAR VALOSIN-CONTAINING PROTEIN-LIKE"/>
    <property type="match status" value="1"/>
</dbReference>
<evidence type="ECO:0000259" key="6">
    <source>
        <dbReference type="SMART" id="SM01072"/>
    </source>
</evidence>
<dbReference type="SUPFAM" id="SSF52540">
    <property type="entry name" value="P-loop containing nucleoside triphosphate hydrolases"/>
    <property type="match status" value="2"/>
</dbReference>